<evidence type="ECO:0008006" key="3">
    <source>
        <dbReference type="Google" id="ProtNLM"/>
    </source>
</evidence>
<dbReference type="RefSeq" id="WP_062652232.1">
    <property type="nucleotide sequence ID" value="NZ_LPUR01000016.1"/>
</dbReference>
<protein>
    <recommendedName>
        <fullName evidence="3">Pyrroline-5-carboxylate reductase catalytic N-terminal domain-containing protein</fullName>
    </recommendedName>
</protein>
<dbReference type="OrthoDB" id="751203at2"/>
<dbReference type="Gene3D" id="3.40.50.720">
    <property type="entry name" value="NAD(P)-binding Rossmann-like Domain"/>
    <property type="match status" value="1"/>
</dbReference>
<dbReference type="AlphaFoldDB" id="A0A135W821"/>
<reference evidence="2" key="1">
    <citation type="submission" date="2015-12" db="EMBL/GenBank/DDBJ databases">
        <title>Genome sequence of a biocontrol rhizobacterium Chryseobacterium kwangjuense strain KJ1R5 isolated from pepper (Capsicum annuum L.).</title>
        <authorList>
            <person name="Jeong J.-J."/>
            <person name="Park H."/>
            <person name="Mannaa M."/>
            <person name="Sang M.K."/>
            <person name="Choi I.-G."/>
            <person name="Kim K.D."/>
        </authorList>
    </citation>
    <scope>NUCLEOTIDE SEQUENCE [LARGE SCALE GENOMIC DNA]</scope>
    <source>
        <strain evidence="2">KJ1R5</strain>
    </source>
</reference>
<evidence type="ECO:0000313" key="1">
    <source>
        <dbReference type="EMBL" id="KXH81051.1"/>
    </source>
</evidence>
<name>A0A135W821_9FLAO</name>
<dbReference type="InterPro" id="IPR036291">
    <property type="entry name" value="NAD(P)-bd_dom_sf"/>
</dbReference>
<dbReference type="SUPFAM" id="SSF51735">
    <property type="entry name" value="NAD(P)-binding Rossmann-fold domains"/>
    <property type="match status" value="1"/>
</dbReference>
<sequence length="262" mass="29414">MKKIGIIGCGWLGTRIAASMLGRYNIYTTATSKDKTKELSSRGFNASLASFPDYQLGEKIKQWNEIHGMDAVIITVPLSGKSCCASSLYNRIQHLLSFIGDFKGQMFVMSSTGVYPDLPGEYTEESLSVESVQGERLIRNQYPQTNILRLAGLMSDNRLLKNYNITNLKAPVNHIHYKDICWVIEQMIEKGSEGKLYNVVAPQHPSKGQVMNAQKDMPPSEEKEIVSEGKVILSSKLVSELGFIFEYPDPTTFHLNNPHQQY</sequence>
<accession>A0A135W821</accession>
<reference evidence="1 2" key="2">
    <citation type="journal article" date="2016" name="Genome Announc.">
        <title>Draft Genome Sequence of a Biocontrol Rhizobacterium, Chryseobacterium kwangjuense Strain KJ1R5, Isolated from Pepper (Capsicum annuum).</title>
        <authorList>
            <person name="Jeong J.J."/>
            <person name="Park H."/>
            <person name="Park B.H."/>
            <person name="Mannaa M."/>
            <person name="Sang M.K."/>
            <person name="Choi I.G."/>
            <person name="Kim K.D."/>
        </authorList>
    </citation>
    <scope>NUCLEOTIDE SEQUENCE [LARGE SCALE GENOMIC DNA]</scope>
    <source>
        <strain evidence="1 2">KJ1R5</strain>
    </source>
</reference>
<dbReference type="Proteomes" id="UP000070513">
    <property type="component" value="Unassembled WGS sequence"/>
</dbReference>
<organism evidence="1 2">
    <name type="scientific">Chryseobacterium kwangjuense</name>
    <dbReference type="NCBI Taxonomy" id="267125"/>
    <lineage>
        <taxon>Bacteria</taxon>
        <taxon>Pseudomonadati</taxon>
        <taxon>Bacteroidota</taxon>
        <taxon>Flavobacteriia</taxon>
        <taxon>Flavobacteriales</taxon>
        <taxon>Weeksellaceae</taxon>
        <taxon>Chryseobacterium group</taxon>
        <taxon>Chryseobacterium</taxon>
    </lineage>
</organism>
<gene>
    <name evidence="1" type="ORF">AU378_15095</name>
</gene>
<evidence type="ECO:0000313" key="2">
    <source>
        <dbReference type="Proteomes" id="UP000070513"/>
    </source>
</evidence>
<comment type="caution">
    <text evidence="1">The sequence shown here is derived from an EMBL/GenBank/DDBJ whole genome shotgun (WGS) entry which is preliminary data.</text>
</comment>
<dbReference type="EMBL" id="LPUR01000016">
    <property type="protein sequence ID" value="KXH81051.1"/>
    <property type="molecule type" value="Genomic_DNA"/>
</dbReference>
<proteinExistence type="predicted"/>